<protein>
    <submittedName>
        <fullName evidence="1">Uncharacterized protein</fullName>
    </submittedName>
</protein>
<dbReference type="EMBL" id="JBHSLI010000003">
    <property type="protein sequence ID" value="MFC5292972.1"/>
    <property type="molecule type" value="Genomic_DNA"/>
</dbReference>
<gene>
    <name evidence="1" type="ORF">ACFPK2_08200</name>
</gene>
<dbReference type="RefSeq" id="WP_260348439.1">
    <property type="nucleotide sequence ID" value="NZ_JAOAOS010000006.1"/>
</dbReference>
<evidence type="ECO:0000313" key="1">
    <source>
        <dbReference type="EMBL" id="MFC5292972.1"/>
    </source>
</evidence>
<organism evidence="1 2">
    <name type="scientific">Bosea minatitlanensis</name>
    <dbReference type="NCBI Taxonomy" id="128782"/>
    <lineage>
        <taxon>Bacteria</taxon>
        <taxon>Pseudomonadati</taxon>
        <taxon>Pseudomonadota</taxon>
        <taxon>Alphaproteobacteria</taxon>
        <taxon>Hyphomicrobiales</taxon>
        <taxon>Boseaceae</taxon>
        <taxon>Bosea</taxon>
    </lineage>
</organism>
<evidence type="ECO:0000313" key="2">
    <source>
        <dbReference type="Proteomes" id="UP001595976"/>
    </source>
</evidence>
<reference evidence="2" key="1">
    <citation type="journal article" date="2019" name="Int. J. Syst. Evol. Microbiol.">
        <title>The Global Catalogue of Microorganisms (GCM) 10K type strain sequencing project: providing services to taxonomists for standard genome sequencing and annotation.</title>
        <authorList>
            <consortium name="The Broad Institute Genomics Platform"/>
            <consortium name="The Broad Institute Genome Sequencing Center for Infectious Disease"/>
            <person name="Wu L."/>
            <person name="Ma J."/>
        </authorList>
    </citation>
    <scope>NUCLEOTIDE SEQUENCE [LARGE SCALE GENOMIC DNA]</scope>
    <source>
        <strain evidence="2">CGMCC 1.15643</strain>
    </source>
</reference>
<sequence length="98" mass="11365">MNSWVHQVELRLDRHAAGDRLRRMEAWCGDWQIGMRVIETIEPLTVRITFDDARFAWAFVSHFGGVHVPLDEVQRAMDADMAAEDAYDRLAAEYDVED</sequence>
<name>A0ABW0F1D2_9HYPH</name>
<proteinExistence type="predicted"/>
<comment type="caution">
    <text evidence="1">The sequence shown here is derived from an EMBL/GenBank/DDBJ whole genome shotgun (WGS) entry which is preliminary data.</text>
</comment>
<dbReference type="Proteomes" id="UP001595976">
    <property type="component" value="Unassembled WGS sequence"/>
</dbReference>
<accession>A0ABW0F1D2</accession>
<keyword evidence="2" id="KW-1185">Reference proteome</keyword>